<gene>
    <name evidence="2" type="ORF">CEURO_LOCUS20800</name>
</gene>
<evidence type="ECO:0000256" key="1">
    <source>
        <dbReference type="SAM" id="MobiDB-lite"/>
    </source>
</evidence>
<dbReference type="EMBL" id="CAMAPE010000066">
    <property type="protein sequence ID" value="CAH9115386.1"/>
    <property type="molecule type" value="Genomic_DNA"/>
</dbReference>
<evidence type="ECO:0000313" key="3">
    <source>
        <dbReference type="Proteomes" id="UP001152484"/>
    </source>
</evidence>
<proteinExistence type="predicted"/>
<dbReference type="AlphaFoldDB" id="A0A9P0ZWW0"/>
<keyword evidence="3" id="KW-1185">Reference proteome</keyword>
<feature type="compositionally biased region" description="Basic and acidic residues" evidence="1">
    <location>
        <begin position="84"/>
        <end position="95"/>
    </location>
</feature>
<name>A0A9P0ZWW0_CUSEU</name>
<evidence type="ECO:0000313" key="2">
    <source>
        <dbReference type="EMBL" id="CAH9115386.1"/>
    </source>
</evidence>
<comment type="caution">
    <text evidence="2">The sequence shown here is derived from an EMBL/GenBank/DDBJ whole genome shotgun (WGS) entry which is preliminary data.</text>
</comment>
<accession>A0A9P0ZWW0</accession>
<feature type="region of interest" description="Disordered" evidence="1">
    <location>
        <begin position="84"/>
        <end position="104"/>
    </location>
</feature>
<reference evidence="2" key="1">
    <citation type="submission" date="2022-07" db="EMBL/GenBank/DDBJ databases">
        <authorList>
            <person name="Macas J."/>
            <person name="Novak P."/>
            <person name="Neumann P."/>
        </authorList>
    </citation>
    <scope>NUCLEOTIDE SEQUENCE</scope>
</reference>
<dbReference type="Proteomes" id="UP001152484">
    <property type="component" value="Unassembled WGS sequence"/>
</dbReference>
<sequence length="151" mass="17238">MSTEDMIRALATNYSTMQQSLAQFQETTKSSIQNLENQLSQISSAVNRLEAKDSGRLLSQTEQNPRQHVNAIMLRSGTTLKEVHKEEGQDKKEVGLEEDFQPEERTIKAMFPPLSSYEPLPPFPEALKETRKLEKDADMYETFAKCEKGRL</sequence>
<protein>
    <submittedName>
        <fullName evidence="2">Uncharacterized protein</fullName>
    </submittedName>
</protein>
<dbReference type="OrthoDB" id="1751104at2759"/>
<organism evidence="2 3">
    <name type="scientific">Cuscuta europaea</name>
    <name type="common">European dodder</name>
    <dbReference type="NCBI Taxonomy" id="41803"/>
    <lineage>
        <taxon>Eukaryota</taxon>
        <taxon>Viridiplantae</taxon>
        <taxon>Streptophyta</taxon>
        <taxon>Embryophyta</taxon>
        <taxon>Tracheophyta</taxon>
        <taxon>Spermatophyta</taxon>
        <taxon>Magnoliopsida</taxon>
        <taxon>eudicotyledons</taxon>
        <taxon>Gunneridae</taxon>
        <taxon>Pentapetalae</taxon>
        <taxon>asterids</taxon>
        <taxon>lamiids</taxon>
        <taxon>Solanales</taxon>
        <taxon>Convolvulaceae</taxon>
        <taxon>Cuscuteae</taxon>
        <taxon>Cuscuta</taxon>
        <taxon>Cuscuta subgen. Cuscuta</taxon>
    </lineage>
</organism>